<dbReference type="Gene3D" id="2.40.420.20">
    <property type="match status" value="1"/>
</dbReference>
<dbReference type="NCBIfam" id="TIGR01730">
    <property type="entry name" value="RND_mfp"/>
    <property type="match status" value="1"/>
</dbReference>
<accession>A0ABX0IME2</accession>
<dbReference type="Pfam" id="PF25944">
    <property type="entry name" value="Beta-barrel_RND"/>
    <property type="match status" value="1"/>
</dbReference>
<dbReference type="SUPFAM" id="SSF111369">
    <property type="entry name" value="HlyD-like secretion proteins"/>
    <property type="match status" value="1"/>
</dbReference>
<dbReference type="Pfam" id="PF25967">
    <property type="entry name" value="RND-MFP_C"/>
    <property type="match status" value="1"/>
</dbReference>
<dbReference type="Pfam" id="PF25917">
    <property type="entry name" value="BSH_RND"/>
    <property type="match status" value="1"/>
</dbReference>
<keyword evidence="7" id="KW-1185">Reference proteome</keyword>
<evidence type="ECO:0000256" key="1">
    <source>
        <dbReference type="ARBA" id="ARBA00004196"/>
    </source>
</evidence>
<dbReference type="PANTHER" id="PTHR30158:SF23">
    <property type="entry name" value="MULTIDRUG RESISTANCE PROTEIN MEXA"/>
    <property type="match status" value="1"/>
</dbReference>
<name>A0ABX0IME2_9FLAO</name>
<dbReference type="PANTHER" id="PTHR30158">
    <property type="entry name" value="ACRA/E-RELATED COMPONENT OF DRUG EFFLUX TRANSPORTER"/>
    <property type="match status" value="1"/>
</dbReference>
<evidence type="ECO:0000259" key="4">
    <source>
        <dbReference type="Pfam" id="PF25944"/>
    </source>
</evidence>
<comment type="similarity">
    <text evidence="2">Belongs to the membrane fusion protein (MFP) (TC 8.A.1) family.</text>
</comment>
<dbReference type="Gene3D" id="2.40.50.100">
    <property type="match status" value="1"/>
</dbReference>
<dbReference type="Gene3D" id="1.10.287.470">
    <property type="entry name" value="Helix hairpin bin"/>
    <property type="match status" value="1"/>
</dbReference>
<protein>
    <submittedName>
        <fullName evidence="6">Efflux RND transporter periplasmic adaptor subunit</fullName>
    </submittedName>
</protein>
<dbReference type="EMBL" id="VEVQ02000001">
    <property type="protein sequence ID" value="NHN24190.1"/>
    <property type="molecule type" value="Genomic_DNA"/>
</dbReference>
<reference evidence="6" key="1">
    <citation type="submission" date="2019-05" db="EMBL/GenBank/DDBJ databases">
        <authorList>
            <person name="Lianzixin W."/>
        </authorList>
    </citation>
    <scope>NUCLEOTIDE SEQUENCE</scope>
    <source>
        <strain evidence="6">EC11</strain>
    </source>
</reference>
<evidence type="ECO:0000259" key="5">
    <source>
        <dbReference type="Pfam" id="PF25967"/>
    </source>
</evidence>
<feature type="domain" description="Multidrug resistance protein MdtA-like barrel-sandwich hybrid" evidence="3">
    <location>
        <begin position="56"/>
        <end position="177"/>
    </location>
</feature>
<dbReference type="Gene3D" id="2.40.30.170">
    <property type="match status" value="1"/>
</dbReference>
<sequence length="360" mass="41151">MKKVLIFMSSCALLLNTSCKKEIEKKEEGTKFLVTNPIKKDTLITKDYVSQIQSSRHIELRAQERGYLQKIFIDEGQSVKQGQILFQIMPKLYEAEMEKAKAEASFAEIEYQNTKRLADSNVVAPNELAMAKAKLDKAKAELALSQVHLQFTQIRAPFDGIVDRFHVRLGSLVEEGDLLTTLSDNGKMWVYYNVPEAEYLDFRAEQTNDNKPKVNLLMANNKYFEYPGVVETIEADFNNETGNIQFRATFPNPKGLLRHGETGSIHVTIPFKDAMLIPQKATFEVLDKKYVYVIDKNNEIKSREITLAAELPHLFIVKEGLAVEDKILLEGLRLVKENEKIEYKLEKPESVLSHLELYAE</sequence>
<feature type="domain" description="Multidrug resistance protein MdtA-like C-terminal permuted SH3" evidence="5">
    <location>
        <begin position="273"/>
        <end position="332"/>
    </location>
</feature>
<proteinExistence type="inferred from homology"/>
<dbReference type="InterPro" id="IPR006143">
    <property type="entry name" value="RND_pump_MFP"/>
</dbReference>
<evidence type="ECO:0000313" key="6">
    <source>
        <dbReference type="EMBL" id="NHN24190.1"/>
    </source>
</evidence>
<dbReference type="Proteomes" id="UP000817854">
    <property type="component" value="Unassembled WGS sequence"/>
</dbReference>
<reference evidence="6" key="2">
    <citation type="submission" date="2020-02" db="EMBL/GenBank/DDBJ databases">
        <title>Flavobacterium profundi sp. nov., isolated from a deep-sea seamount.</title>
        <authorList>
            <person name="Zhang D.-C."/>
        </authorList>
    </citation>
    <scope>NUCLEOTIDE SEQUENCE</scope>
    <source>
        <strain evidence="6">EC11</strain>
    </source>
</reference>
<comment type="subcellular location">
    <subcellularLocation>
        <location evidence="1">Cell envelope</location>
    </subcellularLocation>
</comment>
<evidence type="ECO:0000256" key="2">
    <source>
        <dbReference type="ARBA" id="ARBA00009477"/>
    </source>
</evidence>
<feature type="domain" description="Multidrug resistance protein MdtA-like beta-barrel" evidence="4">
    <location>
        <begin position="188"/>
        <end position="267"/>
    </location>
</feature>
<gene>
    <name evidence="6" type="ORF">FIA58_000745</name>
</gene>
<dbReference type="InterPro" id="IPR058626">
    <property type="entry name" value="MdtA-like_b-barrel"/>
</dbReference>
<comment type="caution">
    <text evidence="6">The sequence shown here is derived from an EMBL/GenBank/DDBJ whole genome shotgun (WGS) entry which is preliminary data.</text>
</comment>
<dbReference type="InterPro" id="IPR058625">
    <property type="entry name" value="MdtA-like_BSH"/>
</dbReference>
<dbReference type="RefSeq" id="WP_140959008.1">
    <property type="nucleotide sequence ID" value="NZ_VEVQ02000001.1"/>
</dbReference>
<evidence type="ECO:0000313" key="7">
    <source>
        <dbReference type="Proteomes" id="UP000817854"/>
    </source>
</evidence>
<organism evidence="6 7">
    <name type="scientific">Flavobacterium jejuense</name>
    <dbReference type="NCBI Taxonomy" id="1544455"/>
    <lineage>
        <taxon>Bacteria</taxon>
        <taxon>Pseudomonadati</taxon>
        <taxon>Bacteroidota</taxon>
        <taxon>Flavobacteriia</taxon>
        <taxon>Flavobacteriales</taxon>
        <taxon>Flavobacteriaceae</taxon>
        <taxon>Flavobacterium</taxon>
    </lineage>
</organism>
<dbReference type="InterPro" id="IPR058627">
    <property type="entry name" value="MdtA-like_C"/>
</dbReference>
<evidence type="ECO:0000259" key="3">
    <source>
        <dbReference type="Pfam" id="PF25917"/>
    </source>
</evidence>